<organism evidence="6 7">
    <name type="scientific">Paralysiella testudinis</name>
    <dbReference type="NCBI Taxonomy" id="2809020"/>
    <lineage>
        <taxon>Bacteria</taxon>
        <taxon>Pseudomonadati</taxon>
        <taxon>Pseudomonadota</taxon>
        <taxon>Betaproteobacteria</taxon>
        <taxon>Neisseriales</taxon>
        <taxon>Neisseriaceae</taxon>
        <taxon>Paralysiella</taxon>
    </lineage>
</organism>
<dbReference type="AlphaFoldDB" id="A0A892ZGG7"/>
<name>A0A892ZGG7_9NEIS</name>
<evidence type="ECO:0000313" key="6">
    <source>
        <dbReference type="EMBL" id="QRQ81558.1"/>
    </source>
</evidence>
<dbReference type="GO" id="GO:0009249">
    <property type="term" value="P:protein lipoylation"/>
    <property type="evidence" value="ECO:0007669"/>
    <property type="project" value="TreeGrafter"/>
</dbReference>
<dbReference type="PROSITE" id="PS00189">
    <property type="entry name" value="LIPOYL"/>
    <property type="match status" value="1"/>
</dbReference>
<dbReference type="CDD" id="cd06848">
    <property type="entry name" value="GCS_H"/>
    <property type="match status" value="1"/>
</dbReference>
<comment type="function">
    <text evidence="3">The glycine cleavage system catalyzes the degradation of glycine. The H protein shuttles the methylamine group of glycine from the P protein to the T protein.</text>
</comment>
<dbReference type="Gene3D" id="2.40.50.100">
    <property type="match status" value="1"/>
</dbReference>
<dbReference type="EMBL" id="CP069798">
    <property type="protein sequence ID" value="QRQ81558.1"/>
    <property type="molecule type" value="Genomic_DNA"/>
</dbReference>
<dbReference type="HAMAP" id="MF_00272">
    <property type="entry name" value="GcvH"/>
    <property type="match status" value="1"/>
</dbReference>
<dbReference type="PANTHER" id="PTHR11715">
    <property type="entry name" value="GLYCINE CLEAVAGE SYSTEM H PROTEIN"/>
    <property type="match status" value="1"/>
</dbReference>
<dbReference type="Proteomes" id="UP000653156">
    <property type="component" value="Chromosome"/>
</dbReference>
<comment type="cofactor">
    <cofactor evidence="3">
        <name>(R)-lipoate</name>
        <dbReference type="ChEBI" id="CHEBI:83088"/>
    </cofactor>
    <text evidence="3">Binds 1 lipoyl cofactor covalently.</text>
</comment>
<dbReference type="GO" id="GO:0019464">
    <property type="term" value="P:glycine decarboxylation via glycine cleavage system"/>
    <property type="evidence" value="ECO:0007669"/>
    <property type="project" value="UniProtKB-UniRule"/>
</dbReference>
<dbReference type="RefSeq" id="WP_230338852.1">
    <property type="nucleotide sequence ID" value="NZ_CP069798.1"/>
</dbReference>
<dbReference type="GO" id="GO:0005829">
    <property type="term" value="C:cytosol"/>
    <property type="evidence" value="ECO:0007669"/>
    <property type="project" value="TreeGrafter"/>
</dbReference>
<dbReference type="GO" id="GO:0005960">
    <property type="term" value="C:glycine cleavage complex"/>
    <property type="evidence" value="ECO:0007669"/>
    <property type="project" value="InterPro"/>
</dbReference>
<dbReference type="KEGG" id="ptes:JQU52_12785"/>
<evidence type="ECO:0000313" key="7">
    <source>
        <dbReference type="Proteomes" id="UP000653156"/>
    </source>
</evidence>
<dbReference type="InterPro" id="IPR017453">
    <property type="entry name" value="GCV_H_sub"/>
</dbReference>
<dbReference type="NCBIfam" id="TIGR00527">
    <property type="entry name" value="gcvH"/>
    <property type="match status" value="1"/>
</dbReference>
<dbReference type="PANTHER" id="PTHR11715:SF3">
    <property type="entry name" value="GLYCINE CLEAVAGE SYSTEM H PROTEIN-RELATED"/>
    <property type="match status" value="1"/>
</dbReference>
<gene>
    <name evidence="3 6" type="primary">gcvH</name>
    <name evidence="6" type="ORF">JQU52_12785</name>
</gene>
<sequence length="131" mass="13938">MENTMSNIPAELKYVSSHEWLRTEADGTITVGITEHAQELLGDIVFVELPEVGTTLSADEQAGVVESVKAASDVYAPIEGEIVAVNQALVDAPETANSDPYGDGWFFRIKPANAADLDGLLSAEQYAAEIG</sequence>
<keyword evidence="7" id="KW-1185">Reference proteome</keyword>
<comment type="subunit">
    <text evidence="3">The glycine cleavage system is composed of four proteins: P, T, L and H.</text>
</comment>
<evidence type="ECO:0000256" key="3">
    <source>
        <dbReference type="HAMAP-Rule" id="MF_00272"/>
    </source>
</evidence>
<evidence type="ECO:0000256" key="2">
    <source>
        <dbReference type="ARBA" id="ARBA00022823"/>
    </source>
</evidence>
<keyword evidence="2 3" id="KW-0450">Lipoyl</keyword>
<evidence type="ECO:0000259" key="5">
    <source>
        <dbReference type="PROSITE" id="PS50968"/>
    </source>
</evidence>
<dbReference type="InterPro" id="IPR002930">
    <property type="entry name" value="GCV_H"/>
</dbReference>
<dbReference type="SUPFAM" id="SSF51230">
    <property type="entry name" value="Single hybrid motif"/>
    <property type="match status" value="1"/>
</dbReference>
<evidence type="ECO:0000256" key="1">
    <source>
        <dbReference type="ARBA" id="ARBA00009249"/>
    </source>
</evidence>
<proteinExistence type="inferred from homology"/>
<feature type="domain" description="Lipoyl-binding" evidence="5">
    <location>
        <begin position="28"/>
        <end position="110"/>
    </location>
</feature>
<evidence type="ECO:0000256" key="4">
    <source>
        <dbReference type="PIRSR" id="PIRSR617453-50"/>
    </source>
</evidence>
<protein>
    <recommendedName>
        <fullName evidence="3">Glycine cleavage system H protein</fullName>
    </recommendedName>
</protein>
<dbReference type="InterPro" id="IPR000089">
    <property type="entry name" value="Biotin_lipoyl"/>
</dbReference>
<reference evidence="6" key="1">
    <citation type="submission" date="2021-02" db="EMBL/GenBank/DDBJ databases">
        <title>Neisseriaceae sp. 26B isolated from the cloaca of a Common Toad-headed Turtle (Mesoclemmys nasuta).</title>
        <authorList>
            <person name="Spergser J."/>
            <person name="Busse H.-J."/>
        </authorList>
    </citation>
    <scope>NUCLEOTIDE SEQUENCE</scope>
    <source>
        <strain evidence="6">26B</strain>
    </source>
</reference>
<feature type="modified residue" description="N6-lipoyllysine" evidence="3 4">
    <location>
        <position position="69"/>
    </location>
</feature>
<dbReference type="InterPro" id="IPR011053">
    <property type="entry name" value="Single_hybrid_motif"/>
</dbReference>
<dbReference type="InterPro" id="IPR033753">
    <property type="entry name" value="GCV_H/Fam206"/>
</dbReference>
<dbReference type="Pfam" id="PF01597">
    <property type="entry name" value="GCV_H"/>
    <property type="match status" value="1"/>
</dbReference>
<dbReference type="NCBIfam" id="NF002270">
    <property type="entry name" value="PRK01202.1"/>
    <property type="match status" value="1"/>
</dbReference>
<accession>A0A892ZGG7</accession>
<dbReference type="InterPro" id="IPR003016">
    <property type="entry name" value="2-oxoA_DH_lipoyl-BS"/>
</dbReference>
<dbReference type="PROSITE" id="PS50968">
    <property type="entry name" value="BIOTINYL_LIPOYL"/>
    <property type="match status" value="1"/>
</dbReference>
<comment type="similarity">
    <text evidence="1 3">Belongs to the GcvH family.</text>
</comment>